<dbReference type="InterPro" id="IPR024980">
    <property type="entry name" value="DUF3886"/>
</dbReference>
<dbReference type="AlphaFoldDB" id="A0AA96LIL9"/>
<protein>
    <submittedName>
        <fullName evidence="2">YqkE family protein</fullName>
    </submittedName>
</protein>
<reference evidence="2 3" key="1">
    <citation type="submission" date="2022-02" db="EMBL/GenBank/DDBJ databases">
        <title>Paenibacillus sp. MBLB1776 Whole Genome Shotgun Sequencing.</title>
        <authorList>
            <person name="Hwang C.Y."/>
            <person name="Cho E.-S."/>
            <person name="Seo M.-J."/>
        </authorList>
    </citation>
    <scope>NUCLEOTIDE SEQUENCE [LARGE SCALE GENOMIC DNA]</scope>
    <source>
        <strain evidence="2 3">MBLB1776</strain>
    </source>
</reference>
<name>A0AA96LIL9_9BACL</name>
<dbReference type="Pfam" id="PF13025">
    <property type="entry name" value="DUF3886"/>
    <property type="match status" value="1"/>
</dbReference>
<dbReference type="RefSeq" id="WP_315606579.1">
    <property type="nucleotide sequence ID" value="NZ_CP130318.1"/>
</dbReference>
<dbReference type="Proteomes" id="UP001305702">
    <property type="component" value="Chromosome"/>
</dbReference>
<feature type="compositionally biased region" description="Basic and acidic residues" evidence="1">
    <location>
        <begin position="30"/>
        <end position="70"/>
    </location>
</feature>
<evidence type="ECO:0000313" key="3">
    <source>
        <dbReference type="Proteomes" id="UP001305702"/>
    </source>
</evidence>
<dbReference type="EMBL" id="CP130318">
    <property type="protein sequence ID" value="WNQ12800.1"/>
    <property type="molecule type" value="Genomic_DNA"/>
</dbReference>
<evidence type="ECO:0000313" key="2">
    <source>
        <dbReference type="EMBL" id="WNQ12800.1"/>
    </source>
</evidence>
<organism evidence="2 3">
    <name type="scientific">Paenibacillus aurantius</name>
    <dbReference type="NCBI Taxonomy" id="2918900"/>
    <lineage>
        <taxon>Bacteria</taxon>
        <taxon>Bacillati</taxon>
        <taxon>Bacillota</taxon>
        <taxon>Bacilli</taxon>
        <taxon>Bacillales</taxon>
        <taxon>Paenibacillaceae</taxon>
        <taxon>Paenibacillus</taxon>
    </lineage>
</organism>
<gene>
    <name evidence="2" type="ORF">MJA45_07140</name>
</gene>
<accession>A0AA96LIL9</accession>
<sequence>MAKKRQVPAPRPKAADEKPATLKDLLSPEVLEKLKAQADEMKADEEKRREAKRKQAEEARKAEQKRLDNDFAHLLENSKQNWRHFK</sequence>
<keyword evidence="3" id="KW-1185">Reference proteome</keyword>
<proteinExistence type="predicted"/>
<feature type="region of interest" description="Disordered" evidence="1">
    <location>
        <begin position="1"/>
        <end position="70"/>
    </location>
</feature>
<evidence type="ECO:0000256" key="1">
    <source>
        <dbReference type="SAM" id="MobiDB-lite"/>
    </source>
</evidence>
<dbReference type="KEGG" id="paun:MJA45_07140"/>